<dbReference type="OrthoDB" id="5240502at2"/>
<evidence type="ECO:0000256" key="7">
    <source>
        <dbReference type="ARBA" id="ARBA00068034"/>
    </source>
</evidence>
<protein>
    <recommendedName>
        <fullName evidence="7">Linear primary-alkylsulfatase</fullName>
        <ecNumber evidence="6">3.1.6.21</ecNumber>
    </recommendedName>
    <alternativeName>
        <fullName evidence="8">Type III linear primary-alkylsulfatase</fullName>
    </alternativeName>
</protein>
<dbReference type="FunFam" id="3.60.15.30:FF:000001">
    <property type="entry name" value="Alkyl/aryl-sulfatase BDS1"/>
    <property type="match status" value="1"/>
</dbReference>
<evidence type="ECO:0000256" key="1">
    <source>
        <dbReference type="ARBA" id="ARBA00001947"/>
    </source>
</evidence>
<dbReference type="InterPro" id="IPR036866">
    <property type="entry name" value="RibonucZ/Hydroxyglut_hydro"/>
</dbReference>
<evidence type="ECO:0000256" key="6">
    <source>
        <dbReference type="ARBA" id="ARBA00066568"/>
    </source>
</evidence>
<evidence type="ECO:0000256" key="2">
    <source>
        <dbReference type="ARBA" id="ARBA00022723"/>
    </source>
</evidence>
<dbReference type="Pfam" id="PF14864">
    <property type="entry name" value="Alkyl_sulf_C"/>
    <property type="match status" value="1"/>
</dbReference>
<dbReference type="Pfam" id="PF14863">
    <property type="entry name" value="Alkyl_sulf_dimr"/>
    <property type="match status" value="1"/>
</dbReference>
<dbReference type="EC" id="3.1.6.21" evidence="6"/>
<dbReference type="SMART" id="SM00849">
    <property type="entry name" value="Lactamase_B"/>
    <property type="match status" value="1"/>
</dbReference>
<dbReference type="GO" id="GO:0046872">
    <property type="term" value="F:metal ion binding"/>
    <property type="evidence" value="ECO:0007669"/>
    <property type="project" value="UniProtKB-KW"/>
</dbReference>
<keyword evidence="3 10" id="KW-0378">Hydrolase</keyword>
<evidence type="ECO:0000256" key="5">
    <source>
        <dbReference type="ARBA" id="ARBA00033751"/>
    </source>
</evidence>
<dbReference type="InterPro" id="IPR052195">
    <property type="entry name" value="Bact_Alkyl/Aryl-Sulfatase"/>
</dbReference>
<dbReference type="Gene3D" id="3.60.15.30">
    <property type="entry name" value="Metallo-beta-lactamase domain"/>
    <property type="match status" value="1"/>
</dbReference>
<evidence type="ECO:0000256" key="4">
    <source>
        <dbReference type="ARBA" id="ARBA00022833"/>
    </source>
</evidence>
<dbReference type="AlphaFoldDB" id="A0A502DVE5"/>
<comment type="similarity">
    <text evidence="5">Belongs to the metallo-beta-lactamase superfamily. Type III sulfatase family.</text>
</comment>
<keyword evidence="4" id="KW-0862">Zinc</keyword>
<proteinExistence type="inferred from homology"/>
<comment type="cofactor">
    <cofactor evidence="1">
        <name>Zn(2+)</name>
        <dbReference type="ChEBI" id="CHEBI:29105"/>
    </cofactor>
</comment>
<evidence type="ECO:0000259" key="9">
    <source>
        <dbReference type="SMART" id="SM00849"/>
    </source>
</evidence>
<reference evidence="10 11" key="1">
    <citation type="journal article" date="2019" name="Environ. Microbiol.">
        <title>Species interactions and distinct microbial communities in high Arctic permafrost affected cryosols are associated with the CH4 and CO2 gas fluxes.</title>
        <authorList>
            <person name="Altshuler I."/>
            <person name="Hamel J."/>
            <person name="Turney S."/>
            <person name="Magnuson E."/>
            <person name="Levesque R."/>
            <person name="Greer C."/>
            <person name="Whyte L.G."/>
        </authorList>
    </citation>
    <scope>NUCLEOTIDE SEQUENCE [LARGE SCALE GENOMIC DNA]</scope>
    <source>
        <strain evidence="10 11">S5.20</strain>
    </source>
</reference>
<dbReference type="FunFam" id="1.25.40.880:FF:000001">
    <property type="entry name" value="SDS hydrolase SdsA1"/>
    <property type="match status" value="1"/>
</dbReference>
<evidence type="ECO:0000256" key="3">
    <source>
        <dbReference type="ARBA" id="ARBA00022801"/>
    </source>
</evidence>
<dbReference type="GO" id="GO:0018909">
    <property type="term" value="P:dodecyl sulfate metabolic process"/>
    <property type="evidence" value="ECO:0007669"/>
    <property type="project" value="InterPro"/>
</dbReference>
<dbReference type="GO" id="GO:0018741">
    <property type="term" value="F:linear primary-alkylsulfatase activity"/>
    <property type="evidence" value="ECO:0007669"/>
    <property type="project" value="UniProtKB-EC"/>
</dbReference>
<dbReference type="InterPro" id="IPR036527">
    <property type="entry name" value="SCP2_sterol-bd_dom_sf"/>
</dbReference>
<comment type="caution">
    <text evidence="10">The sequence shown here is derived from an EMBL/GenBank/DDBJ whole genome shotgun (WGS) entry which is preliminary data.</text>
</comment>
<dbReference type="RefSeq" id="WP_140698616.1">
    <property type="nucleotide sequence ID" value="NZ_RCZG01000018.1"/>
</dbReference>
<dbReference type="PANTHER" id="PTHR43223">
    <property type="entry name" value="ALKYL/ARYL-SULFATASE"/>
    <property type="match status" value="1"/>
</dbReference>
<dbReference type="Proteomes" id="UP000320095">
    <property type="component" value="Unassembled WGS sequence"/>
</dbReference>
<evidence type="ECO:0000313" key="10">
    <source>
        <dbReference type="EMBL" id="TPG28302.1"/>
    </source>
</evidence>
<dbReference type="EMBL" id="RCZG01000018">
    <property type="protein sequence ID" value="TPG28302.1"/>
    <property type="molecule type" value="Genomic_DNA"/>
</dbReference>
<keyword evidence="2" id="KW-0479">Metal-binding</keyword>
<dbReference type="SUPFAM" id="SSF55718">
    <property type="entry name" value="SCP-like"/>
    <property type="match status" value="1"/>
</dbReference>
<dbReference type="Pfam" id="PF00753">
    <property type="entry name" value="Lactamase_B"/>
    <property type="match status" value="1"/>
</dbReference>
<dbReference type="GO" id="GO:0046983">
    <property type="term" value="F:protein dimerization activity"/>
    <property type="evidence" value="ECO:0007669"/>
    <property type="project" value="InterPro"/>
</dbReference>
<sequence>MDQKPPTAVIESAHTKHLKGFPFSDNRDFADADRGFIAALEPCVVKAADGRVVWDNDVYGFLTGDAPTSVHPSLWRQSTLAAKQGLYEVVEGVYQVRGLDLSNVSFIEGDTGVIVIDPLVSTETAAAALGLYRAHRGERAVSAVIYTHSHVDHFGGVLGVTTQADVDAGKVAIIAPEGFIEHAVQENVYAGTAMTRRAAYMYGTVLARGPQGQVGCGLGQTPSNGEVAIIVPTVDIATTGETHTIDGIDIEFQMAPGTEAPAEMHFYFPRYRALCMAENATHNLHNLLTLRGALVRDPHAWSGYLTEAIDKFADRTDVVFASHHWPTWGEERIVEFLSLQRDLYAYLHDQTLRLINQGHTGIEIAETFEMPPALHAAWHTHGYYGSVSHNVKAVYQRYMGWFDGNPARLWQHPPEAIGPRYVAAMGGIDGVVSTAQKAFDAGDFRWAATLLDHAIFTDENHAAARALYADTLEQLAYGAENATWRNFFLAGATELRDGNFGTPTQTTSLSLVSQLTPEQMFDSFAISINGPKAWGLDLAIDITFDDLDANYRLTLRNGVLVYRNATADPTTATATVTVANKLRLLMFATGDTTSPGMELAGDATAMSSLLGVLDKPNPSFNIVTP</sequence>
<dbReference type="InterPro" id="IPR029229">
    <property type="entry name" value="Alkyl_sulf_C"/>
</dbReference>
<dbReference type="InterPro" id="IPR038536">
    <property type="entry name" value="Alkyl/aryl-sulf_dimr_sf"/>
</dbReference>
<feature type="domain" description="Metallo-beta-lactamase" evidence="9">
    <location>
        <begin position="101"/>
        <end position="323"/>
    </location>
</feature>
<dbReference type="InterPro" id="IPR001279">
    <property type="entry name" value="Metallo-B-lactamas"/>
</dbReference>
<dbReference type="InterPro" id="IPR029228">
    <property type="entry name" value="Alkyl_sulf_dimr"/>
</dbReference>
<dbReference type="CDD" id="cd07710">
    <property type="entry name" value="arylsulfatase_Sdsa1-like_MBL-fold"/>
    <property type="match status" value="1"/>
</dbReference>
<organism evidence="10 11">
    <name type="scientific">Mycolicibacterium hodleri</name>
    <dbReference type="NCBI Taxonomy" id="49897"/>
    <lineage>
        <taxon>Bacteria</taxon>
        <taxon>Bacillati</taxon>
        <taxon>Actinomycetota</taxon>
        <taxon>Actinomycetes</taxon>
        <taxon>Mycobacteriales</taxon>
        <taxon>Mycobacteriaceae</taxon>
        <taxon>Mycolicibacterium</taxon>
    </lineage>
</organism>
<dbReference type="InterPro" id="IPR044097">
    <property type="entry name" value="Bds1/SdsA1_MBL-fold"/>
</dbReference>
<dbReference type="PANTHER" id="PTHR43223:SF1">
    <property type="entry name" value="ALKYL_ARYL-SULFATASE BDS1"/>
    <property type="match status" value="1"/>
</dbReference>
<evidence type="ECO:0000313" key="11">
    <source>
        <dbReference type="Proteomes" id="UP000320095"/>
    </source>
</evidence>
<dbReference type="Gene3D" id="3.30.1050.10">
    <property type="entry name" value="SCP2 sterol-binding domain"/>
    <property type="match status" value="1"/>
</dbReference>
<keyword evidence="11" id="KW-1185">Reference proteome</keyword>
<dbReference type="SUPFAM" id="SSF56281">
    <property type="entry name" value="Metallo-hydrolase/oxidoreductase"/>
    <property type="match status" value="1"/>
</dbReference>
<dbReference type="Gene3D" id="1.25.40.880">
    <property type="entry name" value="Alkyl sulfatase, dimerisation domain"/>
    <property type="match status" value="1"/>
</dbReference>
<evidence type="ECO:0000256" key="8">
    <source>
        <dbReference type="ARBA" id="ARBA00075789"/>
    </source>
</evidence>
<gene>
    <name evidence="10" type="ORF">EAH80_27560</name>
</gene>
<accession>A0A502DVE5</accession>
<name>A0A502DVE5_9MYCO</name>